<reference evidence="1 2" key="1">
    <citation type="submission" date="2021-12" db="EMBL/GenBank/DDBJ databases">
        <title>Discovery of the Pendulisporaceae a myxobacterial family with distinct sporulation behavior and unique specialized metabolism.</title>
        <authorList>
            <person name="Garcia R."/>
            <person name="Popoff A."/>
            <person name="Bader C.D."/>
            <person name="Loehr J."/>
            <person name="Walesch S."/>
            <person name="Walt C."/>
            <person name="Boldt J."/>
            <person name="Bunk B."/>
            <person name="Haeckl F.J.F.P.J."/>
            <person name="Gunesch A.P."/>
            <person name="Birkelbach J."/>
            <person name="Nuebel U."/>
            <person name="Pietschmann T."/>
            <person name="Bach T."/>
            <person name="Mueller R."/>
        </authorList>
    </citation>
    <scope>NUCLEOTIDE SEQUENCE [LARGE SCALE GENOMIC DNA]</scope>
    <source>
        <strain evidence="1 2">MSr11954</strain>
    </source>
</reference>
<accession>A0ABZ2LQN0</accession>
<dbReference type="EMBL" id="CP089984">
    <property type="protein sequence ID" value="WXB13223.1"/>
    <property type="molecule type" value="Genomic_DNA"/>
</dbReference>
<name>A0ABZ2LQN0_9BACT</name>
<protein>
    <submittedName>
        <fullName evidence="1">Addiction module protein</fullName>
    </submittedName>
</protein>
<dbReference type="RefSeq" id="WP_394822843.1">
    <property type="nucleotide sequence ID" value="NZ_CP089984.1"/>
</dbReference>
<dbReference type="InterPro" id="IPR013406">
    <property type="entry name" value="CHP02574_addiction_mod"/>
</dbReference>
<proteinExistence type="predicted"/>
<evidence type="ECO:0000313" key="2">
    <source>
        <dbReference type="Proteomes" id="UP001370348"/>
    </source>
</evidence>
<keyword evidence="2" id="KW-1185">Reference proteome</keyword>
<gene>
    <name evidence="1" type="ORF">LZC94_35935</name>
</gene>
<organism evidence="1 2">
    <name type="scientific">Pendulispora albinea</name>
    <dbReference type="NCBI Taxonomy" id="2741071"/>
    <lineage>
        <taxon>Bacteria</taxon>
        <taxon>Pseudomonadati</taxon>
        <taxon>Myxococcota</taxon>
        <taxon>Myxococcia</taxon>
        <taxon>Myxococcales</taxon>
        <taxon>Sorangiineae</taxon>
        <taxon>Pendulisporaceae</taxon>
        <taxon>Pendulispora</taxon>
    </lineage>
</organism>
<evidence type="ECO:0000313" key="1">
    <source>
        <dbReference type="EMBL" id="WXB13223.1"/>
    </source>
</evidence>
<dbReference type="Proteomes" id="UP001370348">
    <property type="component" value="Chromosome"/>
</dbReference>
<dbReference type="Pfam" id="PF09720">
    <property type="entry name" value="Unstab_antitox"/>
    <property type="match status" value="1"/>
</dbReference>
<sequence length="79" mass="8914">MNTRAKRVLMEAMALSTKERAEIASELLATLEDQIDADAEEAWGQEIERRVRESLSGVGKTRDLNEALDDIQARLRTRA</sequence>